<dbReference type="Gene3D" id="3.30.470.20">
    <property type="entry name" value="ATP-grasp fold, B domain"/>
    <property type="match status" value="1"/>
</dbReference>
<dbReference type="InterPro" id="IPR029063">
    <property type="entry name" value="SAM-dependent_MTases_sf"/>
</dbReference>
<dbReference type="AlphaFoldDB" id="A0A0F4JYF5"/>
<organism evidence="3 4">
    <name type="scientific">Streptomyces katrae</name>
    <dbReference type="NCBI Taxonomy" id="68223"/>
    <lineage>
        <taxon>Bacteria</taxon>
        <taxon>Bacillati</taxon>
        <taxon>Actinomycetota</taxon>
        <taxon>Actinomycetes</taxon>
        <taxon>Kitasatosporales</taxon>
        <taxon>Streptomycetaceae</taxon>
        <taxon>Streptomyces</taxon>
    </lineage>
</organism>
<dbReference type="Gene3D" id="3.40.50.20">
    <property type="match status" value="1"/>
</dbReference>
<keyword evidence="1" id="KW-0067">ATP-binding</keyword>
<dbReference type="InterPro" id="IPR013815">
    <property type="entry name" value="ATP_grasp_subdomain_1"/>
</dbReference>
<gene>
    <name evidence="3" type="ORF">VR44_02070</name>
</gene>
<dbReference type="PATRIC" id="fig|68223.7.peg.5822"/>
<comment type="caution">
    <text evidence="3">The sequence shown here is derived from an EMBL/GenBank/DDBJ whole genome shotgun (WGS) entry which is preliminary data.</text>
</comment>
<dbReference type="RefSeq" id="WP_045945596.1">
    <property type="nucleotide sequence ID" value="NZ_JZWV01000028.1"/>
</dbReference>
<evidence type="ECO:0000259" key="2">
    <source>
        <dbReference type="PROSITE" id="PS50975"/>
    </source>
</evidence>
<evidence type="ECO:0000313" key="4">
    <source>
        <dbReference type="Proteomes" id="UP000033551"/>
    </source>
</evidence>
<keyword evidence="4" id="KW-1185">Reference proteome</keyword>
<dbReference type="GO" id="GO:0046872">
    <property type="term" value="F:metal ion binding"/>
    <property type="evidence" value="ECO:0007669"/>
    <property type="project" value="InterPro"/>
</dbReference>
<keyword evidence="1" id="KW-0547">Nucleotide-binding</keyword>
<dbReference type="EMBL" id="JZWV01000028">
    <property type="protein sequence ID" value="KJY39160.1"/>
    <property type="molecule type" value="Genomic_DNA"/>
</dbReference>
<reference evidence="3 4" key="1">
    <citation type="submission" date="2015-02" db="EMBL/GenBank/DDBJ databases">
        <authorList>
            <person name="Ju K.-S."/>
            <person name="Doroghazi J.R."/>
            <person name="Metcalf W."/>
        </authorList>
    </citation>
    <scope>NUCLEOTIDE SEQUENCE [LARGE SCALE GENOMIC DNA]</scope>
    <source>
        <strain evidence="3 4">NRRL ISP-5550</strain>
    </source>
</reference>
<proteinExistence type="predicted"/>
<dbReference type="PANTHER" id="PTHR39217">
    <property type="match status" value="1"/>
</dbReference>
<evidence type="ECO:0000313" key="3">
    <source>
        <dbReference type="EMBL" id="KJY39160.1"/>
    </source>
</evidence>
<accession>A0A0F4JYF5</accession>
<dbReference type="SUPFAM" id="SSF56059">
    <property type="entry name" value="Glutathione synthetase ATP-binding domain-like"/>
    <property type="match status" value="1"/>
</dbReference>
<dbReference type="STRING" id="68223.GCA_002028425_03432"/>
<feature type="domain" description="ATP-grasp" evidence="2">
    <location>
        <begin position="96"/>
        <end position="299"/>
    </location>
</feature>
<protein>
    <recommendedName>
        <fullName evidence="2">ATP-grasp domain-containing protein</fullName>
    </recommendedName>
</protein>
<dbReference type="OrthoDB" id="3373978at2"/>
<sequence>MGNHVALATDMTSLPIDYDMPLLLEACKEAGVRAEICSWEDPDIDWGAFDAVLLRSPWSYVEQLPRFLRWCERVTSVTHLLNPLPVVRWNLDKSYLGDLDAAGVPVVPSSFVAPEAEPADALRAFLERYPDAAEFVVKPTVGAYSRDVQRFSRAQEPDATRHIAKLLEQGCDALIQPYMDAIDRDGETDLIYFDGEYSHAIRKRALLLPDGTVDVPTQDARTARDAAPDERAVASAALKAVVARLDLERPLLYGRVDLIRDGEGRPVLLELEVCEPSLSMPFAEGSAHRFARAIAARLEDISRTRKNG</sequence>
<dbReference type="PANTHER" id="PTHR39217:SF1">
    <property type="entry name" value="GLUTATHIONE SYNTHETASE"/>
    <property type="match status" value="1"/>
</dbReference>
<dbReference type="SUPFAM" id="SSF53335">
    <property type="entry name" value="S-adenosyl-L-methionine-dependent methyltransferases"/>
    <property type="match status" value="1"/>
</dbReference>
<dbReference type="Proteomes" id="UP000033551">
    <property type="component" value="Unassembled WGS sequence"/>
</dbReference>
<dbReference type="InterPro" id="IPR053191">
    <property type="entry name" value="DcsG_Biosynth_Enzyme"/>
</dbReference>
<name>A0A0F4JYF5_9ACTN</name>
<dbReference type="PROSITE" id="PS50975">
    <property type="entry name" value="ATP_GRASP"/>
    <property type="match status" value="1"/>
</dbReference>
<dbReference type="InterPro" id="IPR011761">
    <property type="entry name" value="ATP-grasp"/>
</dbReference>
<dbReference type="GO" id="GO:0005524">
    <property type="term" value="F:ATP binding"/>
    <property type="evidence" value="ECO:0007669"/>
    <property type="project" value="UniProtKB-UniRule"/>
</dbReference>
<evidence type="ECO:0000256" key="1">
    <source>
        <dbReference type="PROSITE-ProRule" id="PRU00409"/>
    </source>
</evidence>
<dbReference type="Gene3D" id="3.30.1490.20">
    <property type="entry name" value="ATP-grasp fold, A domain"/>
    <property type="match status" value="1"/>
</dbReference>